<name>A0ABM7WJU6_9ACTN</name>
<dbReference type="EMBL" id="AP025564">
    <property type="protein sequence ID" value="BDE96631.1"/>
    <property type="molecule type" value="Genomic_DNA"/>
</dbReference>
<evidence type="ECO:0000313" key="2">
    <source>
        <dbReference type="EMBL" id="BDE96631.1"/>
    </source>
</evidence>
<keyword evidence="1" id="KW-0812">Transmembrane</keyword>
<dbReference type="Pfam" id="PF12725">
    <property type="entry name" value="DUF3810"/>
    <property type="match status" value="1"/>
</dbReference>
<reference evidence="2 3" key="1">
    <citation type="submission" date="2022-01" db="EMBL/GenBank/DDBJ databases">
        <title>Novel bile acid biosynthetic pathways are enriched in the microbiome of centenarians.</title>
        <authorList>
            <person name="Sato Y."/>
            <person name="Atarashi K."/>
            <person name="Plichta R.D."/>
            <person name="Arai Y."/>
            <person name="Sasajima S."/>
            <person name="Kearney M.S."/>
            <person name="Suda W."/>
            <person name="Takeshita K."/>
            <person name="Sasaki T."/>
            <person name="Okamoto S."/>
            <person name="Skelly N.A."/>
            <person name="Okamura Y."/>
            <person name="Vlamakis H."/>
            <person name="Li Y."/>
            <person name="Tanoue T."/>
            <person name="Takei H."/>
            <person name="Nittono H."/>
            <person name="Narushima S."/>
            <person name="Irie J."/>
            <person name="Itoh H."/>
            <person name="Moriya K."/>
            <person name="Sugiura Y."/>
            <person name="Suematsu M."/>
            <person name="Moritoki N."/>
            <person name="Shibata S."/>
            <person name="Littman R.D."/>
            <person name="Fischbach A.M."/>
            <person name="Uwamino Y."/>
            <person name="Inoue T."/>
            <person name="Honda A."/>
            <person name="Hattori M."/>
            <person name="Murai T."/>
            <person name="Xavier J.R."/>
            <person name="Hirose N."/>
            <person name="Honda K."/>
        </authorList>
    </citation>
    <scope>NUCLEOTIDE SEQUENCE [LARGE SCALE GENOMIC DNA]</scope>
    <source>
        <strain evidence="2 3">CE91-St30</strain>
    </source>
</reference>
<evidence type="ECO:0000256" key="1">
    <source>
        <dbReference type="SAM" id="Phobius"/>
    </source>
</evidence>
<sequence length="389" mass="43112">MKKFLLKRMLCIPLGIVALIATWYARANPEWTEQVFSRSVYPALSSAVGFLPSLVSFSVAEWVAVLFLLFCLGYIAYYVRKIVKGEGGRSVPSTQGEAAKASSGGRGMIAYRGIMGAVAICCVVYFLFTFLCGLNYYRYTFTSYTGYDVEQSEQGTEERRDELVQLCTTLADGMGQAREELGSDTDLYTADPGDFERYAHESVSAIEELAEQYPVLDRPLYSPPKPVLMSGLLSDMDIGGIFVPFTMESNINVDGPFFTIPSTMAHELAHQCGFMREDEANFIAYLACKESDDPLMRYSGYLLAFDRSLAALRKVDPEAASAIKASLPEAVLHDMAQREHFWAEHEGIVSDVSNAVNDTYLKANNQTHGVQSYGRMVELLLAEQRAAAE</sequence>
<protein>
    <recommendedName>
        <fullName evidence="4">DUF3810 domain-containing protein</fullName>
    </recommendedName>
</protein>
<accession>A0ABM7WJU6</accession>
<dbReference type="Proteomes" id="UP001320544">
    <property type="component" value="Chromosome"/>
</dbReference>
<evidence type="ECO:0000313" key="3">
    <source>
        <dbReference type="Proteomes" id="UP001320544"/>
    </source>
</evidence>
<organism evidence="2 3">
    <name type="scientific">Raoultibacter timonensis</name>
    <dbReference type="NCBI Taxonomy" id="1907662"/>
    <lineage>
        <taxon>Bacteria</taxon>
        <taxon>Bacillati</taxon>
        <taxon>Actinomycetota</taxon>
        <taxon>Coriobacteriia</taxon>
        <taxon>Eggerthellales</taxon>
        <taxon>Eggerthellaceae</taxon>
        <taxon>Raoultibacter</taxon>
    </lineage>
</organism>
<dbReference type="RefSeq" id="WP_244385876.1">
    <property type="nucleotide sequence ID" value="NZ_AP025564.1"/>
</dbReference>
<keyword evidence="1" id="KW-0472">Membrane</keyword>
<evidence type="ECO:0008006" key="4">
    <source>
        <dbReference type="Google" id="ProtNLM"/>
    </source>
</evidence>
<dbReference type="InterPro" id="IPR024294">
    <property type="entry name" value="DUF3810"/>
</dbReference>
<proteinExistence type="predicted"/>
<feature type="transmembrane region" description="Helical" evidence="1">
    <location>
        <begin position="51"/>
        <end position="79"/>
    </location>
</feature>
<gene>
    <name evidence="2" type="ORF">CE91St30_19640</name>
</gene>
<keyword evidence="1" id="KW-1133">Transmembrane helix</keyword>
<feature type="transmembrane region" description="Helical" evidence="1">
    <location>
        <begin position="114"/>
        <end position="137"/>
    </location>
</feature>
<keyword evidence="3" id="KW-1185">Reference proteome</keyword>